<gene>
    <name evidence="1" type="ORF">LCGC14_1340570</name>
</gene>
<organism evidence="1">
    <name type="scientific">marine sediment metagenome</name>
    <dbReference type="NCBI Taxonomy" id="412755"/>
    <lineage>
        <taxon>unclassified sequences</taxon>
        <taxon>metagenomes</taxon>
        <taxon>ecological metagenomes</taxon>
    </lineage>
</organism>
<name>A0A0F9MUR5_9ZZZZ</name>
<evidence type="ECO:0000313" key="1">
    <source>
        <dbReference type="EMBL" id="KKM80360.1"/>
    </source>
</evidence>
<accession>A0A0F9MUR5</accession>
<comment type="caution">
    <text evidence="1">The sequence shown here is derived from an EMBL/GenBank/DDBJ whole genome shotgun (WGS) entry which is preliminary data.</text>
</comment>
<sequence>MSLNRLLRVRASSEERCRTIQATPSSYGASLARASHVVLLQYVGPKFAVRQSEQLLRLHHLHAFSFSTETRSPQEPHLLTDSDDPLASFRSAANFSWRSC</sequence>
<protein>
    <submittedName>
        <fullName evidence="1">Uncharacterized protein</fullName>
    </submittedName>
</protein>
<dbReference type="EMBL" id="LAZR01008197">
    <property type="protein sequence ID" value="KKM80360.1"/>
    <property type="molecule type" value="Genomic_DNA"/>
</dbReference>
<dbReference type="AlphaFoldDB" id="A0A0F9MUR5"/>
<proteinExistence type="predicted"/>
<reference evidence="1" key="1">
    <citation type="journal article" date="2015" name="Nature">
        <title>Complex archaea that bridge the gap between prokaryotes and eukaryotes.</title>
        <authorList>
            <person name="Spang A."/>
            <person name="Saw J.H."/>
            <person name="Jorgensen S.L."/>
            <person name="Zaremba-Niedzwiedzka K."/>
            <person name="Martijn J."/>
            <person name="Lind A.E."/>
            <person name="van Eijk R."/>
            <person name="Schleper C."/>
            <person name="Guy L."/>
            <person name="Ettema T.J."/>
        </authorList>
    </citation>
    <scope>NUCLEOTIDE SEQUENCE</scope>
</reference>
<feature type="non-terminal residue" evidence="1">
    <location>
        <position position="100"/>
    </location>
</feature>